<keyword evidence="3" id="KW-1185">Reference proteome</keyword>
<dbReference type="EMBL" id="QLSZ01000003">
    <property type="protein sequence ID" value="RAR73727.1"/>
    <property type="molecule type" value="Genomic_DNA"/>
</dbReference>
<gene>
    <name evidence="2" type="ORF">CLV55_10346</name>
</gene>
<comment type="caution">
    <text evidence="2">The sequence shown here is derived from an EMBL/GenBank/DDBJ whole genome shotgun (WGS) entry which is preliminary data.</text>
</comment>
<name>A0A328YT66_9FLAO</name>
<evidence type="ECO:0000256" key="1">
    <source>
        <dbReference type="SAM" id="Phobius"/>
    </source>
</evidence>
<accession>A0A328YT66</accession>
<organism evidence="2 3">
    <name type="scientific">Flavobacterium aciduliphilum</name>
    <dbReference type="NCBI Taxonomy" id="1101402"/>
    <lineage>
        <taxon>Bacteria</taxon>
        <taxon>Pseudomonadati</taxon>
        <taxon>Bacteroidota</taxon>
        <taxon>Flavobacteriia</taxon>
        <taxon>Flavobacteriales</taxon>
        <taxon>Flavobacteriaceae</taxon>
        <taxon>Flavobacterium</taxon>
    </lineage>
</organism>
<reference evidence="2 3" key="1">
    <citation type="submission" date="2018-06" db="EMBL/GenBank/DDBJ databases">
        <title>Genomic Encyclopedia of Archaeal and Bacterial Type Strains, Phase II (KMG-II): from individual species to whole genera.</title>
        <authorList>
            <person name="Goeker M."/>
        </authorList>
    </citation>
    <scope>NUCLEOTIDE SEQUENCE [LARGE SCALE GENOMIC DNA]</scope>
    <source>
        <strain evidence="2 3">DSM 25663</strain>
    </source>
</reference>
<dbReference type="AlphaFoldDB" id="A0A328YT66"/>
<feature type="transmembrane region" description="Helical" evidence="1">
    <location>
        <begin position="73"/>
        <end position="92"/>
    </location>
</feature>
<dbReference type="Proteomes" id="UP000248840">
    <property type="component" value="Unassembled WGS sequence"/>
</dbReference>
<evidence type="ECO:0000313" key="3">
    <source>
        <dbReference type="Proteomes" id="UP000248840"/>
    </source>
</evidence>
<protein>
    <submittedName>
        <fullName evidence="2">Uncharacterized protein</fullName>
    </submittedName>
</protein>
<keyword evidence="1" id="KW-0812">Transmembrane</keyword>
<evidence type="ECO:0000313" key="2">
    <source>
        <dbReference type="EMBL" id="RAR73727.1"/>
    </source>
</evidence>
<dbReference type="RefSeq" id="WP_112112531.1">
    <property type="nucleotide sequence ID" value="NZ_QLSZ01000003.1"/>
</dbReference>
<keyword evidence="1" id="KW-1133">Transmembrane helix</keyword>
<sequence>MEDISKLNFVCGVNKNCPANYEKTGIVFDYFDTFAIPDKKNETCCRYCNSVLFEEKTYQNIIQVKKRKHQQKVALLIISILGIVTFFVLYFLKIV</sequence>
<proteinExistence type="predicted"/>
<keyword evidence="1" id="KW-0472">Membrane</keyword>